<dbReference type="InterPro" id="IPR032675">
    <property type="entry name" value="LRR_dom_sf"/>
</dbReference>
<sequence>MERVLDIAELWANIAAFLFPRQIRRLRLVSKRMYNACIPHFRILFPLDSRTPSSLTAEPDFPADLITAVQIEGIDQISQVISSTFEKCNRLTVLRLYDFGLDISFLNQLLRLCPTHLQCLFIRSEGFVSLDSMTEVLLTAAVAPQLQTLGLEVGDTGLDDTHSLPWTSFRRILDTCASLTSLSLGRIEVMDVPVSLEQVDPLHATTITFPNIQELALNMCGISGTGRARLLRMFPNLKTLRIVCRDAVFEPSGDGQRLSALPEHEARVTDSDLGTQLMRVRIECTNPRSQADQQGLFQFLGHLPDLKIIELSGLVISQQVLTDLAEAWCRRGVQLKQLVLNSTGRRAPDDEQLEPILRLPCFSRLENLDVWCGPSLLLRFWNKALMRSEIPCLLHLRGLHLRKDQSVEDQPEGALEVLNLTLKQMPRLVDLTLAVRLEDFAVFQGMGRDPHSIRHKGLDDAGPVELAATSDWSQERPFLQSLGMCCSLGFYQDRTGEILRQIGRRFRFLEDFEFIV</sequence>
<protein>
    <recommendedName>
        <fullName evidence="3">F-box domain-containing protein</fullName>
    </recommendedName>
</protein>
<dbReference type="AlphaFoldDB" id="A0A9P6JB65"/>
<proteinExistence type="predicted"/>
<organism evidence="1 2">
    <name type="scientific">Mortierella alpina</name>
    <name type="common">Oleaginous fungus</name>
    <name type="synonym">Mortierella renispora</name>
    <dbReference type="NCBI Taxonomy" id="64518"/>
    <lineage>
        <taxon>Eukaryota</taxon>
        <taxon>Fungi</taxon>
        <taxon>Fungi incertae sedis</taxon>
        <taxon>Mucoromycota</taxon>
        <taxon>Mortierellomycotina</taxon>
        <taxon>Mortierellomycetes</taxon>
        <taxon>Mortierellales</taxon>
        <taxon>Mortierellaceae</taxon>
        <taxon>Mortierella</taxon>
    </lineage>
</organism>
<name>A0A9P6JB65_MORAP</name>
<dbReference type="Proteomes" id="UP000738359">
    <property type="component" value="Unassembled WGS sequence"/>
</dbReference>
<reference evidence="1" key="1">
    <citation type="journal article" date="2020" name="Fungal Divers.">
        <title>Resolving the Mortierellaceae phylogeny through synthesis of multi-gene phylogenetics and phylogenomics.</title>
        <authorList>
            <person name="Vandepol N."/>
            <person name="Liber J."/>
            <person name="Desiro A."/>
            <person name="Na H."/>
            <person name="Kennedy M."/>
            <person name="Barry K."/>
            <person name="Grigoriev I.V."/>
            <person name="Miller A.N."/>
            <person name="O'Donnell K."/>
            <person name="Stajich J.E."/>
            <person name="Bonito G."/>
        </authorList>
    </citation>
    <scope>NUCLEOTIDE SEQUENCE</scope>
    <source>
        <strain evidence="1">CK1249</strain>
    </source>
</reference>
<dbReference type="OrthoDB" id="2371751at2759"/>
<gene>
    <name evidence="1" type="ORF">BGZ70_002362</name>
</gene>
<evidence type="ECO:0000313" key="2">
    <source>
        <dbReference type="Proteomes" id="UP000738359"/>
    </source>
</evidence>
<dbReference type="SUPFAM" id="SSF52047">
    <property type="entry name" value="RNI-like"/>
    <property type="match status" value="1"/>
</dbReference>
<accession>A0A9P6JB65</accession>
<dbReference type="EMBL" id="JAAAHY010000157">
    <property type="protein sequence ID" value="KAF9966432.1"/>
    <property type="molecule type" value="Genomic_DNA"/>
</dbReference>
<keyword evidence="2" id="KW-1185">Reference proteome</keyword>
<evidence type="ECO:0008006" key="3">
    <source>
        <dbReference type="Google" id="ProtNLM"/>
    </source>
</evidence>
<comment type="caution">
    <text evidence="1">The sequence shown here is derived from an EMBL/GenBank/DDBJ whole genome shotgun (WGS) entry which is preliminary data.</text>
</comment>
<evidence type="ECO:0000313" key="1">
    <source>
        <dbReference type="EMBL" id="KAF9966432.1"/>
    </source>
</evidence>
<dbReference type="Gene3D" id="3.80.10.10">
    <property type="entry name" value="Ribonuclease Inhibitor"/>
    <property type="match status" value="1"/>
</dbReference>